<feature type="chain" id="PRO_5037311612" evidence="12">
    <location>
        <begin position="25"/>
        <end position="705"/>
    </location>
</feature>
<dbReference type="PANTHER" id="PTHR30069">
    <property type="entry name" value="TONB-DEPENDENT OUTER MEMBRANE RECEPTOR"/>
    <property type="match status" value="1"/>
</dbReference>
<evidence type="ECO:0000256" key="10">
    <source>
        <dbReference type="PROSITE-ProRule" id="PRU01360"/>
    </source>
</evidence>
<comment type="caution">
    <text evidence="15">The sequence shown here is derived from an EMBL/GenBank/DDBJ whole genome shotgun (WGS) entry which is preliminary data.</text>
</comment>
<dbReference type="InterPro" id="IPR012910">
    <property type="entry name" value="Plug_dom"/>
</dbReference>
<feature type="signal peptide" evidence="12">
    <location>
        <begin position="1"/>
        <end position="24"/>
    </location>
</feature>
<organism evidence="15 16">
    <name type="scientific">candidate division TA06 bacterium</name>
    <dbReference type="NCBI Taxonomy" id="2250710"/>
    <lineage>
        <taxon>Bacteria</taxon>
        <taxon>Bacteria division TA06</taxon>
    </lineage>
</organism>
<dbReference type="GO" id="GO:0044718">
    <property type="term" value="P:siderophore transmembrane transport"/>
    <property type="evidence" value="ECO:0007669"/>
    <property type="project" value="TreeGrafter"/>
</dbReference>
<keyword evidence="7 10" id="KW-0472">Membrane</keyword>
<proteinExistence type="inferred from homology"/>
<evidence type="ECO:0000256" key="6">
    <source>
        <dbReference type="ARBA" id="ARBA00023077"/>
    </source>
</evidence>
<dbReference type="InterPro" id="IPR037066">
    <property type="entry name" value="Plug_dom_sf"/>
</dbReference>
<gene>
    <name evidence="15" type="ORF">HY768_08355</name>
</gene>
<evidence type="ECO:0000256" key="12">
    <source>
        <dbReference type="SAM" id="SignalP"/>
    </source>
</evidence>
<keyword evidence="6 11" id="KW-0798">TonB box</keyword>
<sequence length="705" mass="77043">MKRFIPQAMMLAAVSAGLAISAGAEVPDTTRTPIFRMRGIVVTASRTPEEIAKAPAAVTVVTAPELARRQPRATAEVLREETGITVQKTNHNGGSPVIRGMMGNQILLLVDGIRLNNAIYRYGPNQYLNTIGAAGLKRIEVVRGPGSAYYGSDAMGGVVNALTKEPRFSSSGLCLGGRAEGRWSSTDRGSLFGGEVSVAGSKIALAFGGTHKEVGDFTAGRGFQRRDSSSQVSPSSWREKTFDAKLALIPLMKHRLVAALQDVRQRNVEFYHTPDRLDPYQDRTLAYVKWTWENPLSFLAQLEARASWQVQKEKWTRKKSDPDYSLIYGSANEVGTPGASFRTQTKPWKSVEFTLGVESYRDKVTSSGFRDSTVLTAGAVNRRSARGDYSNAVLENRGGFFLSRAQPFSKLALFSGIRYDRFKLSSSPDSLAVPFGIVQKNSALTGGGGMRWEIKGPLALAANIATAFRAPNVDDVLRFGPVERTWFEVPNPGLKPEKSATVDYGLRWDGPALALSLTFYHAGLRDLIDRRPASYNGDTLYSGRRVQRRENVIRARIDGLEAEVEVLLTNEVNFRGGLSSAYGQDLTAGVPLRRIPPLSGYVACQIAKPDGRLWAEATARLAGEQSRYAPGDRSDLDMQPAPGRYVTPGYAILNFRFGSKVTRFLEATLGIENIANRNYWEHGSRVPASGTNVTLGLALSGDRNF</sequence>
<dbReference type="EMBL" id="JACQXR010000111">
    <property type="protein sequence ID" value="MBI4727214.1"/>
    <property type="molecule type" value="Genomic_DNA"/>
</dbReference>
<evidence type="ECO:0000256" key="4">
    <source>
        <dbReference type="ARBA" id="ARBA00022692"/>
    </source>
</evidence>
<dbReference type="GO" id="GO:0015344">
    <property type="term" value="F:siderophore uptake transmembrane transporter activity"/>
    <property type="evidence" value="ECO:0007669"/>
    <property type="project" value="TreeGrafter"/>
</dbReference>
<evidence type="ECO:0000256" key="2">
    <source>
        <dbReference type="ARBA" id="ARBA00022448"/>
    </source>
</evidence>
<dbReference type="InterPro" id="IPR039426">
    <property type="entry name" value="TonB-dep_rcpt-like"/>
</dbReference>
<comment type="similarity">
    <text evidence="10 11">Belongs to the TonB-dependent receptor family.</text>
</comment>
<dbReference type="InterPro" id="IPR036942">
    <property type="entry name" value="Beta-barrel_TonB_sf"/>
</dbReference>
<protein>
    <submittedName>
        <fullName evidence="15">TonB-dependent receptor</fullName>
    </submittedName>
</protein>
<evidence type="ECO:0000256" key="8">
    <source>
        <dbReference type="ARBA" id="ARBA00023170"/>
    </source>
</evidence>
<keyword evidence="8 15" id="KW-0675">Receptor</keyword>
<evidence type="ECO:0000256" key="3">
    <source>
        <dbReference type="ARBA" id="ARBA00022452"/>
    </source>
</evidence>
<name>A0A933IBH5_UNCT6</name>
<dbReference type="PROSITE" id="PS52016">
    <property type="entry name" value="TONB_DEPENDENT_REC_3"/>
    <property type="match status" value="1"/>
</dbReference>
<keyword evidence="2 10" id="KW-0813">Transport</keyword>
<dbReference type="GO" id="GO:0009279">
    <property type="term" value="C:cell outer membrane"/>
    <property type="evidence" value="ECO:0007669"/>
    <property type="project" value="UniProtKB-SubCell"/>
</dbReference>
<keyword evidence="4 10" id="KW-0812">Transmembrane</keyword>
<evidence type="ECO:0000256" key="1">
    <source>
        <dbReference type="ARBA" id="ARBA00004571"/>
    </source>
</evidence>
<evidence type="ECO:0000256" key="9">
    <source>
        <dbReference type="ARBA" id="ARBA00023237"/>
    </source>
</evidence>
<evidence type="ECO:0000259" key="14">
    <source>
        <dbReference type="Pfam" id="PF07715"/>
    </source>
</evidence>
<dbReference type="Pfam" id="PF00593">
    <property type="entry name" value="TonB_dep_Rec_b-barrel"/>
    <property type="match status" value="1"/>
</dbReference>
<accession>A0A933IBH5</accession>
<feature type="domain" description="TonB-dependent receptor plug" evidence="14">
    <location>
        <begin position="52"/>
        <end position="158"/>
    </location>
</feature>
<dbReference type="PANTHER" id="PTHR30069:SF29">
    <property type="entry name" value="HEMOGLOBIN AND HEMOGLOBIN-HAPTOGLOBIN-BINDING PROTEIN 1-RELATED"/>
    <property type="match status" value="1"/>
</dbReference>
<dbReference type="InterPro" id="IPR000531">
    <property type="entry name" value="Beta-barrel_TonB"/>
</dbReference>
<dbReference type="Gene3D" id="2.40.170.20">
    <property type="entry name" value="TonB-dependent receptor, beta-barrel domain"/>
    <property type="match status" value="1"/>
</dbReference>
<reference evidence="15" key="1">
    <citation type="submission" date="2020-07" db="EMBL/GenBank/DDBJ databases">
        <title>Huge and variable diversity of episymbiotic CPR bacteria and DPANN archaea in groundwater ecosystems.</title>
        <authorList>
            <person name="He C.Y."/>
            <person name="Keren R."/>
            <person name="Whittaker M."/>
            <person name="Farag I.F."/>
            <person name="Doudna J."/>
            <person name="Cate J.H.D."/>
            <person name="Banfield J.F."/>
        </authorList>
    </citation>
    <scope>NUCLEOTIDE SEQUENCE</scope>
    <source>
        <strain evidence="15">NC_groundwater_1520_Pr4_B-0.1um_53_5</strain>
    </source>
</reference>
<evidence type="ECO:0000313" key="15">
    <source>
        <dbReference type="EMBL" id="MBI4727214.1"/>
    </source>
</evidence>
<feature type="domain" description="TonB-dependent receptor-like beta-barrel" evidence="13">
    <location>
        <begin position="263"/>
        <end position="674"/>
    </location>
</feature>
<dbReference type="AlphaFoldDB" id="A0A933IBH5"/>
<dbReference type="Gene3D" id="2.170.130.10">
    <property type="entry name" value="TonB-dependent receptor, plug domain"/>
    <property type="match status" value="1"/>
</dbReference>
<keyword evidence="9 10" id="KW-0998">Cell outer membrane</keyword>
<evidence type="ECO:0000256" key="11">
    <source>
        <dbReference type="RuleBase" id="RU003357"/>
    </source>
</evidence>
<evidence type="ECO:0000256" key="5">
    <source>
        <dbReference type="ARBA" id="ARBA00022729"/>
    </source>
</evidence>
<dbReference type="SUPFAM" id="SSF56935">
    <property type="entry name" value="Porins"/>
    <property type="match status" value="1"/>
</dbReference>
<dbReference type="CDD" id="cd01347">
    <property type="entry name" value="ligand_gated_channel"/>
    <property type="match status" value="1"/>
</dbReference>
<dbReference type="Pfam" id="PF07715">
    <property type="entry name" value="Plug"/>
    <property type="match status" value="1"/>
</dbReference>
<dbReference type="Proteomes" id="UP000736328">
    <property type="component" value="Unassembled WGS sequence"/>
</dbReference>
<evidence type="ECO:0000313" key="16">
    <source>
        <dbReference type="Proteomes" id="UP000736328"/>
    </source>
</evidence>
<keyword evidence="5 12" id="KW-0732">Signal</keyword>
<evidence type="ECO:0000256" key="7">
    <source>
        <dbReference type="ARBA" id="ARBA00023136"/>
    </source>
</evidence>
<comment type="subcellular location">
    <subcellularLocation>
        <location evidence="1 10">Cell outer membrane</location>
        <topology evidence="1 10">Multi-pass membrane protein</topology>
    </subcellularLocation>
</comment>
<keyword evidence="3 10" id="KW-1134">Transmembrane beta strand</keyword>
<evidence type="ECO:0000259" key="13">
    <source>
        <dbReference type="Pfam" id="PF00593"/>
    </source>
</evidence>